<dbReference type="RefSeq" id="WP_157123743.1">
    <property type="nucleotide sequence ID" value="NZ_LT840185.1"/>
</dbReference>
<sequence length="424" mass="44876">MKAASRLALWRHTAPAGPSLTQLQGDVDTDVLVIGGGIAGMSTALHLAEAGVAVVVVEAGEPGSAATGQSGGLIAPDYIRHTPDSIAAQFGPEAGERLTAMLGRSAQHCFDLIARHDIDCDARQDGFYTPVHQHDLAEQQRRVAGQWQSRGFDVSFVEQAGAEDALGTDAYRGALRFGQGGSINPLAYVRGLTEAAMAAGAYVYRDTAVRDLSRAADGRWHARAAGGSVRASRVVLAANGGNAGLHRAMRRAALPLNVVEFATTPLPAALRDRILPHGGAFTDKSSYIFSARYDGDGRLISAFPRTWCVRGPRAYHKEARRRLTKHFPALHGVEIESLWEGIAWINTSFLPEVYDLGDGAVAIQACNGRGISTNTVIGAELAAALAGDDLSALSVSVRSPAAIPFYPLAARSPELMMTLAYLAD</sequence>
<evidence type="ECO:0000256" key="1">
    <source>
        <dbReference type="ARBA" id="ARBA00023002"/>
    </source>
</evidence>
<dbReference type="Gene3D" id="3.30.9.10">
    <property type="entry name" value="D-Amino Acid Oxidase, subunit A, domain 2"/>
    <property type="match status" value="1"/>
</dbReference>
<dbReference type="STRING" id="941907.SAMN06295910_1548"/>
<organism evidence="3 4">
    <name type="scientific">Allosphingosinicella indica</name>
    <dbReference type="NCBI Taxonomy" id="941907"/>
    <lineage>
        <taxon>Bacteria</taxon>
        <taxon>Pseudomonadati</taxon>
        <taxon>Pseudomonadota</taxon>
        <taxon>Alphaproteobacteria</taxon>
        <taxon>Sphingomonadales</taxon>
        <taxon>Sphingomonadaceae</taxon>
        <taxon>Allosphingosinicella</taxon>
    </lineage>
</organism>
<name>A0A1X7GCN3_9SPHN</name>
<dbReference type="PANTHER" id="PTHR13847">
    <property type="entry name" value="SARCOSINE DEHYDROGENASE-RELATED"/>
    <property type="match status" value="1"/>
</dbReference>
<dbReference type="PANTHER" id="PTHR13847:SF281">
    <property type="entry name" value="FAD DEPENDENT OXIDOREDUCTASE DOMAIN-CONTAINING PROTEIN"/>
    <property type="match status" value="1"/>
</dbReference>
<dbReference type="Proteomes" id="UP000192934">
    <property type="component" value="Chromosome I"/>
</dbReference>
<feature type="domain" description="FAD dependent oxidoreductase" evidence="2">
    <location>
        <begin position="30"/>
        <end position="383"/>
    </location>
</feature>
<protein>
    <submittedName>
        <fullName evidence="3">Glycine/D-amino acid oxidase</fullName>
    </submittedName>
</protein>
<dbReference type="PRINTS" id="PR00420">
    <property type="entry name" value="RNGMNOXGNASE"/>
</dbReference>
<dbReference type="AlphaFoldDB" id="A0A1X7GCN3"/>
<dbReference type="Gene3D" id="3.50.50.60">
    <property type="entry name" value="FAD/NAD(P)-binding domain"/>
    <property type="match status" value="1"/>
</dbReference>
<dbReference type="OrthoDB" id="9814969at2"/>
<dbReference type="SUPFAM" id="SSF51905">
    <property type="entry name" value="FAD/NAD(P)-binding domain"/>
    <property type="match status" value="1"/>
</dbReference>
<dbReference type="InterPro" id="IPR006076">
    <property type="entry name" value="FAD-dep_OxRdtase"/>
</dbReference>
<evidence type="ECO:0000259" key="2">
    <source>
        <dbReference type="Pfam" id="PF01266"/>
    </source>
</evidence>
<evidence type="ECO:0000313" key="4">
    <source>
        <dbReference type="Proteomes" id="UP000192934"/>
    </source>
</evidence>
<reference evidence="4" key="1">
    <citation type="submission" date="2017-04" db="EMBL/GenBank/DDBJ databases">
        <authorList>
            <person name="Varghese N."/>
            <person name="Submissions S."/>
        </authorList>
    </citation>
    <scope>NUCLEOTIDE SEQUENCE [LARGE SCALE GENOMIC DNA]</scope>
    <source>
        <strain evidence="4">Dd16</strain>
    </source>
</reference>
<dbReference type="Pfam" id="PF01266">
    <property type="entry name" value="DAO"/>
    <property type="match status" value="1"/>
</dbReference>
<proteinExistence type="predicted"/>
<dbReference type="GO" id="GO:0016491">
    <property type="term" value="F:oxidoreductase activity"/>
    <property type="evidence" value="ECO:0007669"/>
    <property type="project" value="UniProtKB-KW"/>
</dbReference>
<keyword evidence="4" id="KW-1185">Reference proteome</keyword>
<dbReference type="InterPro" id="IPR036188">
    <property type="entry name" value="FAD/NAD-bd_sf"/>
</dbReference>
<keyword evidence="1" id="KW-0560">Oxidoreductase</keyword>
<dbReference type="EMBL" id="LT840185">
    <property type="protein sequence ID" value="SMF67705.1"/>
    <property type="molecule type" value="Genomic_DNA"/>
</dbReference>
<gene>
    <name evidence="3" type="ORF">SAMN06295910_1548</name>
</gene>
<accession>A0A1X7GCN3</accession>
<dbReference type="GO" id="GO:0005737">
    <property type="term" value="C:cytoplasm"/>
    <property type="evidence" value="ECO:0007669"/>
    <property type="project" value="TreeGrafter"/>
</dbReference>
<evidence type="ECO:0000313" key="3">
    <source>
        <dbReference type="EMBL" id="SMF67705.1"/>
    </source>
</evidence>